<dbReference type="RefSeq" id="WP_170086471.1">
    <property type="nucleotide sequence ID" value="NZ_CP047971.1"/>
</dbReference>
<keyword evidence="1" id="KW-0812">Transmembrane</keyword>
<evidence type="ECO:0000313" key="2">
    <source>
        <dbReference type="EMBL" id="CAB3395970.1"/>
    </source>
</evidence>
<dbReference type="EMBL" id="LR792683">
    <property type="protein sequence ID" value="CAB3395970.1"/>
    <property type="molecule type" value="Genomic_DNA"/>
</dbReference>
<protein>
    <submittedName>
        <fullName evidence="2">Uncharacterized protein</fullName>
    </submittedName>
</protein>
<proteinExistence type="predicted"/>
<dbReference type="Proteomes" id="UP000502196">
    <property type="component" value="Chromosome"/>
</dbReference>
<keyword evidence="1" id="KW-0472">Membrane</keyword>
<accession>A0A6F9EHB8</accession>
<evidence type="ECO:0000256" key="1">
    <source>
        <dbReference type="SAM" id="Phobius"/>
    </source>
</evidence>
<organism evidence="2 3">
    <name type="scientific">Kyrpidia spormannii</name>
    <dbReference type="NCBI Taxonomy" id="2055160"/>
    <lineage>
        <taxon>Bacteria</taxon>
        <taxon>Bacillati</taxon>
        <taxon>Bacillota</taxon>
        <taxon>Bacilli</taxon>
        <taxon>Bacillales</taxon>
        <taxon>Alicyclobacillaceae</taxon>
        <taxon>Kyrpidia</taxon>
    </lineage>
</organism>
<sequence>MGTQSIEVLRSISEVPIPETLLQGSDFSQVPEKIKKALEALESAEKTAKSYTEMPWYKQIINVVSGEALFDTMTIEKTLLESQKLLTWLMVISIMLTKEIRDHQIQIHDLHDQIYDDLVETVTNLEELGSAFHELSEKTTELHKTVQPDLVNHILQRIQQAENRYLELDASQKVLRNSLHELKSDLNDQLSGIQAAVAVGAKEFKSYRRSIVRAIAIAIGVTNLAWIVAFLWLHAVK</sequence>
<feature type="transmembrane region" description="Helical" evidence="1">
    <location>
        <begin position="211"/>
        <end position="233"/>
    </location>
</feature>
<keyword evidence="1" id="KW-1133">Transmembrane helix</keyword>
<reference evidence="2 3" key="1">
    <citation type="submission" date="2020-04" db="EMBL/GenBank/DDBJ databases">
        <authorList>
            <person name="Hogendoorn C."/>
        </authorList>
    </citation>
    <scope>NUCLEOTIDE SEQUENCE [LARGE SCALE GENOMIC DNA]</scope>
    <source>
        <strain evidence="2">COOX1</strain>
    </source>
</reference>
<evidence type="ECO:0000313" key="3">
    <source>
        <dbReference type="Proteomes" id="UP000502196"/>
    </source>
</evidence>
<dbReference type="AlphaFoldDB" id="A0A6F9EHB8"/>
<name>A0A6F9EHB8_9BACL</name>
<gene>
    <name evidence="2" type="ORF">COOX1_3216</name>
</gene>